<accession>A0A2T7NMT8</accession>
<proteinExistence type="predicted"/>
<keyword evidence="1" id="KW-0732">Signal</keyword>
<organism evidence="2 3">
    <name type="scientific">Pomacea canaliculata</name>
    <name type="common">Golden apple snail</name>
    <dbReference type="NCBI Taxonomy" id="400727"/>
    <lineage>
        <taxon>Eukaryota</taxon>
        <taxon>Metazoa</taxon>
        <taxon>Spiralia</taxon>
        <taxon>Lophotrochozoa</taxon>
        <taxon>Mollusca</taxon>
        <taxon>Gastropoda</taxon>
        <taxon>Caenogastropoda</taxon>
        <taxon>Architaenioglossa</taxon>
        <taxon>Ampullarioidea</taxon>
        <taxon>Ampullariidae</taxon>
        <taxon>Pomacea</taxon>
    </lineage>
</organism>
<dbReference type="EMBL" id="PZQS01000011">
    <property type="protein sequence ID" value="PVD22489.1"/>
    <property type="molecule type" value="Genomic_DNA"/>
</dbReference>
<feature type="signal peptide" evidence="1">
    <location>
        <begin position="1"/>
        <end position="22"/>
    </location>
</feature>
<dbReference type="Proteomes" id="UP000245119">
    <property type="component" value="Linkage Group LG11"/>
</dbReference>
<feature type="chain" id="PRO_5015476141" evidence="1">
    <location>
        <begin position="23"/>
        <end position="230"/>
    </location>
</feature>
<gene>
    <name evidence="2" type="ORF">C0Q70_18303</name>
</gene>
<comment type="caution">
    <text evidence="2">The sequence shown here is derived from an EMBL/GenBank/DDBJ whole genome shotgun (WGS) entry which is preliminary data.</text>
</comment>
<reference evidence="2 3" key="1">
    <citation type="submission" date="2018-04" db="EMBL/GenBank/DDBJ databases">
        <title>The genome of golden apple snail Pomacea canaliculata provides insight into stress tolerance and invasive adaptation.</title>
        <authorList>
            <person name="Liu C."/>
            <person name="Liu B."/>
            <person name="Ren Y."/>
            <person name="Zhang Y."/>
            <person name="Wang H."/>
            <person name="Li S."/>
            <person name="Jiang F."/>
            <person name="Yin L."/>
            <person name="Zhang G."/>
            <person name="Qian W."/>
            <person name="Fan W."/>
        </authorList>
    </citation>
    <scope>NUCLEOTIDE SEQUENCE [LARGE SCALE GENOMIC DNA]</scope>
    <source>
        <strain evidence="2">SZHN2017</strain>
        <tissue evidence="2">Muscle</tissue>
    </source>
</reference>
<evidence type="ECO:0000256" key="1">
    <source>
        <dbReference type="SAM" id="SignalP"/>
    </source>
</evidence>
<dbReference type="AlphaFoldDB" id="A0A2T7NMT8"/>
<evidence type="ECO:0000313" key="2">
    <source>
        <dbReference type="EMBL" id="PVD22489.1"/>
    </source>
</evidence>
<protein>
    <submittedName>
        <fullName evidence="2">Uncharacterized protein</fullName>
    </submittedName>
</protein>
<name>A0A2T7NMT8_POMCA</name>
<keyword evidence="3" id="KW-1185">Reference proteome</keyword>
<sequence length="230" mass="25605">MSSLSLVLMAALTCLAYGTIRSADVVSPSYRVDAGYYRSPARGYSYYYNLPGVYGASAYATSGEYFGEQVTATTQRTFLDFVDAFRPYRVSRLAGDALVRSYIRYGSFDECLADFRNLRPISVRVITPSVAGLSGLLGSRTGVAERSYTRVQQEDEVIGYAGYLRNLPYEVKVIKSGCQLEGFPGAHNCIVVSDPSYEGSVRQFVYVDRQVAQESDYNVYNRIRTPVYVN</sequence>
<evidence type="ECO:0000313" key="3">
    <source>
        <dbReference type="Proteomes" id="UP000245119"/>
    </source>
</evidence>